<sequence>MRKSESITEYAKAFCKAQLEVKQPLKDKDNPFFKSKYVPLENVTEAITKAFANNGISFSQDPTTNAENGYIDVATLVMHTSGEWVEYGPLSVKPTKNDVQGAGSAITYAKRYALSAIFGITSDQDDDGNEASKPNKTNQSQKPTNKTSKGASFQTPKISNIQVETYKSDLSDIAKATNQNVEELTKWLTDTLKVKTLEDLRTEQIVSTDNLINKLKKKAEQKND</sequence>
<dbReference type="KEGG" id="spg:SpyM3_1250"/>
<gene>
    <name evidence="2" type="ordered locus">SpyM3_1250</name>
</gene>
<protein>
    <submittedName>
        <fullName evidence="2">Putative recombination protein-phage-associated</fullName>
    </submittedName>
</protein>
<feature type="region of interest" description="Disordered" evidence="1">
    <location>
        <begin position="123"/>
        <end position="155"/>
    </location>
</feature>
<dbReference type="HOGENOM" id="CLU_102104_1_0_9"/>
<organism evidence="2 3">
    <name type="scientific">Streptococcus pyogenes serotype M3 (strain ATCC BAA-595 / MGAS315)</name>
    <dbReference type="NCBI Taxonomy" id="198466"/>
    <lineage>
        <taxon>Bacteria</taxon>
        <taxon>Bacillati</taxon>
        <taxon>Bacillota</taxon>
        <taxon>Bacilli</taxon>
        <taxon>Lactobacillales</taxon>
        <taxon>Streptococcaceae</taxon>
        <taxon>Streptococcus</taxon>
    </lineage>
</organism>
<evidence type="ECO:0000313" key="3">
    <source>
        <dbReference type="Proteomes" id="UP000000564"/>
    </source>
</evidence>
<proteinExistence type="predicted"/>
<name>A0A0H2UWI4_STRP3</name>
<dbReference type="RefSeq" id="WP_011054760.1">
    <property type="nucleotide sequence ID" value="NC_004070.1"/>
</dbReference>
<dbReference type="Pfam" id="PF04404">
    <property type="entry name" value="ERF"/>
    <property type="match status" value="1"/>
</dbReference>
<dbReference type="Proteomes" id="UP000000564">
    <property type="component" value="Chromosome"/>
</dbReference>
<dbReference type="AlphaFoldDB" id="A0A0H2UWI4"/>
<reference evidence="2 3" key="1">
    <citation type="journal article" date="2002" name="Proc. Natl. Acad. Sci. U.S.A.">
        <title>Genome sequence of a serotype M3 strain of group A Streptococcus: phage-encoded toxins, the high-virulence phenotype, and clone emergence.</title>
        <authorList>
            <person name="Beres S.B."/>
            <person name="Sylva G.L."/>
            <person name="Barbian K.D."/>
            <person name="Lei B."/>
            <person name="Hoff J.S."/>
            <person name="Mammarella N.D."/>
            <person name="Liu M.Y."/>
            <person name="Smoot J.C."/>
            <person name="Porcella S.F."/>
            <person name="Parkins L.D."/>
            <person name="Campbell D.S."/>
            <person name="Smith T.M."/>
            <person name="McCormick J.K."/>
            <person name="Leung D.Y."/>
            <person name="Schlievert P.M."/>
            <person name="Musser J.M."/>
        </authorList>
    </citation>
    <scope>NUCLEOTIDE SEQUENCE [LARGE SCALE GENOMIC DNA]</scope>
    <source>
        <strain evidence="3">ATCC BAA-595 / MGAS315</strain>
    </source>
</reference>
<accession>A0A0H2UWI4</accession>
<dbReference type="EMBL" id="AE014074">
    <property type="protein sequence ID" value="AAM79857.1"/>
    <property type="molecule type" value="Genomic_DNA"/>
</dbReference>
<dbReference type="InterPro" id="IPR007499">
    <property type="entry name" value="ERF_bacteria_virus"/>
</dbReference>
<evidence type="ECO:0000256" key="1">
    <source>
        <dbReference type="SAM" id="MobiDB-lite"/>
    </source>
</evidence>
<feature type="compositionally biased region" description="Polar residues" evidence="1">
    <location>
        <begin position="132"/>
        <end position="155"/>
    </location>
</feature>
<evidence type="ECO:0000313" key="2">
    <source>
        <dbReference type="EMBL" id="AAM79857.1"/>
    </source>
</evidence>